<protein>
    <recommendedName>
        <fullName evidence="5">DUF2184 domain-containing protein</fullName>
    </recommendedName>
</protein>
<gene>
    <name evidence="2" type="ORF">R53529_LOCUS2323</name>
    <name evidence="1" type="ORF">R53530_LOCUS2304</name>
</gene>
<evidence type="ECO:0000313" key="1">
    <source>
        <dbReference type="EMBL" id="CAI3958973.1"/>
    </source>
</evidence>
<organism evidence="1 3">
    <name type="scientific">Commensalibacter communis</name>
    <dbReference type="NCBI Taxonomy" id="2972786"/>
    <lineage>
        <taxon>Bacteria</taxon>
        <taxon>Pseudomonadati</taxon>
        <taxon>Pseudomonadota</taxon>
        <taxon>Alphaproteobacteria</taxon>
        <taxon>Acetobacterales</taxon>
        <taxon>Acetobacteraceae</taxon>
    </lineage>
</organism>
<dbReference type="Proteomes" id="UP001154255">
    <property type="component" value="Unassembled WGS sequence"/>
</dbReference>
<evidence type="ECO:0008006" key="5">
    <source>
        <dbReference type="Google" id="ProtNLM"/>
    </source>
</evidence>
<comment type="caution">
    <text evidence="1">The sequence shown here is derived from an EMBL/GenBank/DDBJ whole genome shotgun (WGS) entry which is preliminary data.</text>
</comment>
<dbReference type="EMBL" id="CAMXCS010000013">
    <property type="protein sequence ID" value="CAI3961069.1"/>
    <property type="molecule type" value="Genomic_DNA"/>
</dbReference>
<dbReference type="Proteomes" id="UP001154259">
    <property type="component" value="Unassembled WGS sequence"/>
</dbReference>
<dbReference type="EMBL" id="CAMXCM010000013">
    <property type="protein sequence ID" value="CAI3958973.1"/>
    <property type="molecule type" value="Genomic_DNA"/>
</dbReference>
<evidence type="ECO:0000313" key="3">
    <source>
        <dbReference type="Proteomes" id="UP001154255"/>
    </source>
</evidence>
<name>A0A9W4TPG1_9PROT</name>
<dbReference type="AlphaFoldDB" id="A0A9W4TPG1"/>
<proteinExistence type="predicted"/>
<keyword evidence="4" id="KW-1185">Reference proteome</keyword>
<accession>A0A9W4TPG1</accession>
<evidence type="ECO:0000313" key="4">
    <source>
        <dbReference type="Proteomes" id="UP001154259"/>
    </source>
</evidence>
<reference evidence="1" key="1">
    <citation type="submission" date="2022-10" db="EMBL/GenBank/DDBJ databases">
        <authorList>
            <person name="Botero Cardona J."/>
        </authorList>
    </citation>
    <scope>NUCLEOTIDE SEQUENCE</scope>
    <source>
        <strain evidence="1">LMG 31819</strain>
        <strain evidence="2">R-53529</strain>
    </source>
</reference>
<evidence type="ECO:0000313" key="2">
    <source>
        <dbReference type="EMBL" id="CAI3961069.1"/>
    </source>
</evidence>
<dbReference type="RefSeq" id="WP_271790737.1">
    <property type="nucleotide sequence ID" value="NZ_CAMXCM010000013.1"/>
</dbReference>
<sequence>MNKKLPTIRQNLAVLQEDYNARFDEWYKPPMAMDAQSTLNMSPNAGVPVMYTTETFNEITRAIVTPARASKIYGERQAGDWTSTLIQFPFVESTGTISAYDDYSQNAQSNANMTWEVRQPWLYQTWAEWGEREIDMAAKGNFSIIAEKEIASANILNKAQNLIYLFGVQGIRNYGALNDPDLPPSIQPTLKTGGALSWKSTTDPLEIYNDFLKLFGQLNDQMSGNLSMDDPLVVVVPNGLQQCLAYKNEFGLRIREMLKEDFPNLRIEALPEAGDKLSNGKLTSNMMQMFVETYQGMQTVFCGFTYKMRGHRMENYSSYQRQKKSQGSWGTVWRFPVACASMVGI</sequence>